<comment type="subcellular location">
    <subcellularLocation>
        <location evidence="1">Nucleus</location>
    </subcellularLocation>
</comment>
<keyword evidence="8" id="KW-1185">Reference proteome</keyword>
<dbReference type="InterPro" id="IPR015300">
    <property type="entry name" value="DNA-bd_pseudobarrel_sf"/>
</dbReference>
<dbReference type="GO" id="GO:0005634">
    <property type="term" value="C:nucleus"/>
    <property type="evidence" value="ECO:0007669"/>
    <property type="project" value="UniProtKB-SubCell"/>
</dbReference>
<feature type="domain" description="TF-B3" evidence="6">
    <location>
        <begin position="21"/>
        <end position="114"/>
    </location>
</feature>
<dbReference type="Gramene" id="Manes.10G033500.4.v8.1">
    <property type="protein sequence ID" value="Manes.10G033500.4.v8.1.CDS"/>
    <property type="gene ID" value="Manes.10G033500.v8.1"/>
</dbReference>
<evidence type="ECO:0000313" key="8">
    <source>
        <dbReference type="Proteomes" id="UP000091857"/>
    </source>
</evidence>
<reference evidence="8" key="1">
    <citation type="journal article" date="2016" name="Nat. Biotechnol.">
        <title>Sequencing wild and cultivated cassava and related species reveals extensive interspecific hybridization and genetic diversity.</title>
        <authorList>
            <person name="Bredeson J.V."/>
            <person name="Lyons J.B."/>
            <person name="Prochnik S.E."/>
            <person name="Wu G.A."/>
            <person name="Ha C.M."/>
            <person name="Edsinger-Gonzales E."/>
            <person name="Grimwood J."/>
            <person name="Schmutz J."/>
            <person name="Rabbi I.Y."/>
            <person name="Egesi C."/>
            <person name="Nauluvula P."/>
            <person name="Lebot V."/>
            <person name="Ndunguru J."/>
            <person name="Mkamilo G."/>
            <person name="Bart R.S."/>
            <person name="Setter T.L."/>
            <person name="Gleadow R.M."/>
            <person name="Kulakow P."/>
            <person name="Ferguson M.E."/>
            <person name="Rounsley S."/>
            <person name="Rokhsar D.S."/>
        </authorList>
    </citation>
    <scope>NUCLEOTIDE SEQUENCE [LARGE SCALE GENOMIC DNA]</scope>
    <source>
        <strain evidence="8">cv. AM560-2</strain>
    </source>
</reference>
<dbReference type="PROSITE" id="PS50863">
    <property type="entry name" value="B3"/>
    <property type="match status" value="2"/>
</dbReference>
<dbReference type="Gramene" id="Manes.10G033500.6.v8.1">
    <property type="protein sequence ID" value="Manes.10G033500.6.v8.1.CDS"/>
    <property type="gene ID" value="Manes.10G033500.v8.1"/>
</dbReference>
<evidence type="ECO:0000256" key="5">
    <source>
        <dbReference type="ARBA" id="ARBA00023242"/>
    </source>
</evidence>
<keyword evidence="5" id="KW-0539">Nucleus</keyword>
<accession>A0A2C9V310</accession>
<comment type="caution">
    <text evidence="7">The sequence shown here is derived from an EMBL/GenBank/DDBJ whole genome shotgun (WGS) entry which is preliminary data.</text>
</comment>
<dbReference type="CDD" id="cd10017">
    <property type="entry name" value="B3_DNA"/>
    <property type="match status" value="2"/>
</dbReference>
<dbReference type="EMBL" id="CM004396">
    <property type="protein sequence ID" value="OAY38665.1"/>
    <property type="molecule type" value="Genomic_DNA"/>
</dbReference>
<evidence type="ECO:0000256" key="4">
    <source>
        <dbReference type="ARBA" id="ARBA00023163"/>
    </source>
</evidence>
<dbReference type="PANTHER" id="PTHR31920:SF138">
    <property type="entry name" value="TF-B3 DOMAIN-CONTAINING PROTEIN"/>
    <property type="match status" value="1"/>
</dbReference>
<proteinExistence type="predicted"/>
<keyword evidence="3" id="KW-0238">DNA-binding</keyword>
<organism evidence="7 8">
    <name type="scientific">Manihot esculenta</name>
    <name type="common">Cassava</name>
    <name type="synonym">Jatropha manihot</name>
    <dbReference type="NCBI Taxonomy" id="3983"/>
    <lineage>
        <taxon>Eukaryota</taxon>
        <taxon>Viridiplantae</taxon>
        <taxon>Streptophyta</taxon>
        <taxon>Embryophyta</taxon>
        <taxon>Tracheophyta</taxon>
        <taxon>Spermatophyta</taxon>
        <taxon>Magnoliopsida</taxon>
        <taxon>eudicotyledons</taxon>
        <taxon>Gunneridae</taxon>
        <taxon>Pentapetalae</taxon>
        <taxon>rosids</taxon>
        <taxon>fabids</taxon>
        <taxon>Malpighiales</taxon>
        <taxon>Euphorbiaceae</taxon>
        <taxon>Crotonoideae</taxon>
        <taxon>Manihoteae</taxon>
        <taxon>Manihot</taxon>
    </lineage>
</organism>
<dbReference type="GO" id="GO:0003677">
    <property type="term" value="F:DNA binding"/>
    <property type="evidence" value="ECO:0007669"/>
    <property type="project" value="UniProtKB-KW"/>
</dbReference>
<dbReference type="SMR" id="A0A2C9V310"/>
<gene>
    <name evidence="7" type="ORF">MANES_10G033500v8</name>
</gene>
<evidence type="ECO:0000256" key="2">
    <source>
        <dbReference type="ARBA" id="ARBA00023015"/>
    </source>
</evidence>
<evidence type="ECO:0000256" key="3">
    <source>
        <dbReference type="ARBA" id="ARBA00023125"/>
    </source>
</evidence>
<dbReference type="Gene3D" id="2.40.330.10">
    <property type="entry name" value="DNA-binding pseudobarrel domain"/>
    <property type="match status" value="2"/>
</dbReference>
<dbReference type="SUPFAM" id="SSF101936">
    <property type="entry name" value="DNA-binding pseudobarrel domain"/>
    <property type="match status" value="2"/>
</dbReference>
<dbReference type="Gramene" id="Manes.10G033500.2.v8.1">
    <property type="protein sequence ID" value="Manes.10G033500.2.v8.1.CDS"/>
    <property type="gene ID" value="Manes.10G033500.v8.1"/>
</dbReference>
<keyword evidence="4" id="KW-0804">Transcription</keyword>
<dbReference type="SMART" id="SM01019">
    <property type="entry name" value="B3"/>
    <property type="match status" value="2"/>
</dbReference>
<dbReference type="PANTHER" id="PTHR31920">
    <property type="entry name" value="B3 DOMAIN-CONTAINING"/>
    <property type="match status" value="1"/>
</dbReference>
<dbReference type="AlphaFoldDB" id="A0A2C9V310"/>
<feature type="domain" description="TF-B3" evidence="6">
    <location>
        <begin position="223"/>
        <end position="286"/>
    </location>
</feature>
<evidence type="ECO:0000259" key="6">
    <source>
        <dbReference type="PROSITE" id="PS50863"/>
    </source>
</evidence>
<dbReference type="OMA" id="EMDYPIT"/>
<sequence length="287" mass="33022">MTSLAGKSQDEIFTVRRKPTRFFKIILENTIREGKLGIPTKFVKDYGNCLSSPVTLTDPTGNSWKVDLLKNGNDVWLEKGWPEFSENHSLKYGHFLVFEYKGDSHLHVFIFDESAVEIEYSGKLNFDGNSPLPKKQEDGDQDIIYLHTTRSGNQSKEKQKQVMAAKGRNWQIERPKSAKTCGALQAANNFISNYPFFKVLLRRTLDVNVPFSLIRRYMKCESQILMLHVAEKSWPVKLNVYSNRRIASLARGWTAFARENCLEAGDICIFEMIERNVLNVFMFRCAC</sequence>
<evidence type="ECO:0000256" key="1">
    <source>
        <dbReference type="ARBA" id="ARBA00004123"/>
    </source>
</evidence>
<dbReference type="STRING" id="3983.A0A2C9V310"/>
<name>A0A2C9V310_MANES</name>
<dbReference type="Proteomes" id="UP000091857">
    <property type="component" value="Chromosome 10"/>
</dbReference>
<dbReference type="InterPro" id="IPR050655">
    <property type="entry name" value="Plant_B3_domain"/>
</dbReference>
<keyword evidence="2" id="KW-0805">Transcription regulation</keyword>
<protein>
    <recommendedName>
        <fullName evidence="6">TF-B3 domain-containing protein</fullName>
    </recommendedName>
</protein>
<dbReference type="Gramene" id="Manes.10G033500.5.v8.1">
    <property type="protein sequence ID" value="Manes.10G033500.5.v8.1.CDS"/>
    <property type="gene ID" value="Manes.10G033500.v8.1"/>
</dbReference>
<dbReference type="Pfam" id="PF02362">
    <property type="entry name" value="B3"/>
    <property type="match status" value="2"/>
</dbReference>
<dbReference type="InterPro" id="IPR003340">
    <property type="entry name" value="B3_DNA-bd"/>
</dbReference>
<dbReference type="OrthoDB" id="1688597at2759"/>
<evidence type="ECO:0000313" key="7">
    <source>
        <dbReference type="EMBL" id="OAY38665.1"/>
    </source>
</evidence>